<feature type="domain" description="DUF7881" evidence="2">
    <location>
        <begin position="12"/>
        <end position="60"/>
    </location>
</feature>
<dbReference type="VEuPathDB" id="FungiDB:P174DRAFT_515810"/>
<keyword evidence="4" id="KW-1185">Reference proteome</keyword>
<dbReference type="EMBL" id="MSZS01000009">
    <property type="protein sequence ID" value="PKX89793.1"/>
    <property type="molecule type" value="Genomic_DNA"/>
</dbReference>
<dbReference type="RefSeq" id="XP_024678388.1">
    <property type="nucleotide sequence ID" value="XM_024832225.1"/>
</dbReference>
<sequence length="223" mass="25082">MMSEDQSVTLDWRNVHFFDGSTGDMLGGPFQNGSVTQGNFISMLNMVLLTWLDSIKLSDEPVVRRLPPYRVGGRETDFDGGVRARDGKCVVTGTVNLAARAAHSGCHSAPIDSNQNGLLLLAHIHQLFDTYATVNHDESDFLTYGICNKYALLIYPYDNYKIVSFIADSFEVDGRTLDPVCRDPANPNRVSDHLFRWHFRHSVLKNMRKAREPPLEHDFPPGN</sequence>
<organism evidence="3 4">
    <name type="scientific">Aspergillus novofumigatus (strain IBT 16806)</name>
    <dbReference type="NCBI Taxonomy" id="1392255"/>
    <lineage>
        <taxon>Eukaryota</taxon>
        <taxon>Fungi</taxon>
        <taxon>Dikarya</taxon>
        <taxon>Ascomycota</taxon>
        <taxon>Pezizomycotina</taxon>
        <taxon>Eurotiomycetes</taxon>
        <taxon>Eurotiomycetidae</taxon>
        <taxon>Eurotiales</taxon>
        <taxon>Aspergillaceae</taxon>
        <taxon>Aspergillus</taxon>
        <taxon>Aspergillus subgen. Fumigati</taxon>
    </lineage>
</organism>
<dbReference type="Proteomes" id="UP000234474">
    <property type="component" value="Unassembled WGS sequence"/>
</dbReference>
<dbReference type="STRING" id="1392255.A0A2I1BWM5"/>
<dbReference type="Pfam" id="PF13391">
    <property type="entry name" value="HNH_2"/>
    <property type="match status" value="1"/>
</dbReference>
<gene>
    <name evidence="3" type="ORF">P174DRAFT_515810</name>
</gene>
<name>A0A2I1BWM5_ASPN1</name>
<proteinExistence type="predicted"/>
<evidence type="ECO:0000259" key="2">
    <source>
        <dbReference type="Pfam" id="PF25324"/>
    </source>
</evidence>
<dbReference type="OMA" id="NWAGFEA"/>
<evidence type="ECO:0000259" key="1">
    <source>
        <dbReference type="Pfam" id="PF13391"/>
    </source>
</evidence>
<dbReference type="AlphaFoldDB" id="A0A2I1BWM5"/>
<dbReference type="GeneID" id="36539561"/>
<dbReference type="OrthoDB" id="2142759at2759"/>
<dbReference type="InterPro" id="IPR003615">
    <property type="entry name" value="HNH_nuc"/>
</dbReference>
<feature type="domain" description="HNH nuclease" evidence="1">
    <location>
        <begin position="108"/>
        <end position="131"/>
    </location>
</feature>
<reference evidence="4" key="1">
    <citation type="journal article" date="2018" name="Proc. Natl. Acad. Sci. U.S.A.">
        <title>Linking secondary metabolites to gene clusters through genome sequencing of six diverse Aspergillus species.</title>
        <authorList>
            <person name="Kaerboelling I."/>
            <person name="Vesth T.C."/>
            <person name="Frisvad J.C."/>
            <person name="Nybo J.L."/>
            <person name="Theobald S."/>
            <person name="Kuo A."/>
            <person name="Bowyer P."/>
            <person name="Matsuda Y."/>
            <person name="Mondo S."/>
            <person name="Lyhne E.K."/>
            <person name="Kogle M.E."/>
            <person name="Clum A."/>
            <person name="Lipzen A."/>
            <person name="Salamov A."/>
            <person name="Ngan C.Y."/>
            <person name="Daum C."/>
            <person name="Chiniquy J."/>
            <person name="Barry K."/>
            <person name="LaButti K."/>
            <person name="Haridas S."/>
            <person name="Simmons B.A."/>
            <person name="Magnuson J.K."/>
            <person name="Mortensen U.H."/>
            <person name="Larsen T.O."/>
            <person name="Grigoriev I.V."/>
            <person name="Baker S.E."/>
            <person name="Andersen M.R."/>
        </authorList>
    </citation>
    <scope>NUCLEOTIDE SEQUENCE [LARGE SCALE GENOMIC DNA]</scope>
    <source>
        <strain evidence="4">IBT 16806</strain>
    </source>
</reference>
<evidence type="ECO:0000313" key="4">
    <source>
        <dbReference type="Proteomes" id="UP000234474"/>
    </source>
</evidence>
<dbReference type="Pfam" id="PF25324">
    <property type="entry name" value="DUF7881"/>
    <property type="match status" value="1"/>
</dbReference>
<evidence type="ECO:0000313" key="3">
    <source>
        <dbReference type="EMBL" id="PKX89793.1"/>
    </source>
</evidence>
<comment type="caution">
    <text evidence="3">The sequence shown here is derived from an EMBL/GenBank/DDBJ whole genome shotgun (WGS) entry which is preliminary data.</text>
</comment>
<accession>A0A2I1BWM5</accession>
<dbReference type="InterPro" id="IPR057203">
    <property type="entry name" value="DUF7881"/>
</dbReference>
<evidence type="ECO:0008006" key="5">
    <source>
        <dbReference type="Google" id="ProtNLM"/>
    </source>
</evidence>
<protein>
    <recommendedName>
        <fullName evidence="5">HNH nuclease domain-containing protein</fullName>
    </recommendedName>
</protein>